<evidence type="ECO:0000256" key="4">
    <source>
        <dbReference type="ARBA" id="ARBA00023163"/>
    </source>
</evidence>
<evidence type="ECO:0000259" key="5">
    <source>
        <dbReference type="PROSITE" id="PS50931"/>
    </source>
</evidence>
<keyword evidence="4" id="KW-0804">Transcription</keyword>
<dbReference type="InterPro" id="IPR005119">
    <property type="entry name" value="LysR_subst-bd"/>
</dbReference>
<accession>A0A256FRT1</accession>
<dbReference type="InterPro" id="IPR036390">
    <property type="entry name" value="WH_DNA-bd_sf"/>
</dbReference>
<dbReference type="GO" id="GO:0010628">
    <property type="term" value="P:positive regulation of gene expression"/>
    <property type="evidence" value="ECO:0007669"/>
    <property type="project" value="TreeGrafter"/>
</dbReference>
<keyword evidence="3" id="KW-0238">DNA-binding</keyword>
<proteinExistence type="inferred from homology"/>
<dbReference type="Gene3D" id="1.10.10.10">
    <property type="entry name" value="Winged helix-like DNA-binding domain superfamily/Winged helix DNA-binding domain"/>
    <property type="match status" value="1"/>
</dbReference>
<protein>
    <submittedName>
        <fullName evidence="6">LysR substrate binding domain protein</fullName>
    </submittedName>
</protein>
<dbReference type="PANTHER" id="PTHR30427">
    <property type="entry name" value="TRANSCRIPTIONAL ACTIVATOR PROTEIN LYSR"/>
    <property type="match status" value="1"/>
</dbReference>
<keyword evidence="7" id="KW-1185">Reference proteome</keyword>
<dbReference type="InterPro" id="IPR000847">
    <property type="entry name" value="LysR_HTH_N"/>
</dbReference>
<comment type="caution">
    <text evidence="6">The sequence shown here is derived from an EMBL/GenBank/DDBJ whole genome shotgun (WGS) entry which is preliminary data.</text>
</comment>
<dbReference type="AlphaFoldDB" id="A0A256FRT1"/>
<evidence type="ECO:0000313" key="6">
    <source>
        <dbReference type="EMBL" id="OYR17575.1"/>
    </source>
</evidence>
<dbReference type="Pfam" id="PF03466">
    <property type="entry name" value="LysR_substrate"/>
    <property type="match status" value="1"/>
</dbReference>
<organism evidence="6 7">
    <name type="scientific">Brucella thiophenivorans</name>
    <dbReference type="NCBI Taxonomy" id="571255"/>
    <lineage>
        <taxon>Bacteria</taxon>
        <taxon>Pseudomonadati</taxon>
        <taxon>Pseudomonadota</taxon>
        <taxon>Alphaproteobacteria</taxon>
        <taxon>Hyphomicrobiales</taxon>
        <taxon>Brucellaceae</taxon>
        <taxon>Brucella/Ochrobactrum group</taxon>
        <taxon>Brucella</taxon>
    </lineage>
</organism>
<evidence type="ECO:0000256" key="3">
    <source>
        <dbReference type="ARBA" id="ARBA00023125"/>
    </source>
</evidence>
<dbReference type="PANTHER" id="PTHR30427:SF1">
    <property type="entry name" value="TRANSCRIPTIONAL ACTIVATOR PROTEIN LYSR"/>
    <property type="match status" value="1"/>
</dbReference>
<dbReference type="PROSITE" id="PS50931">
    <property type="entry name" value="HTH_LYSR"/>
    <property type="match status" value="1"/>
</dbReference>
<evidence type="ECO:0000256" key="1">
    <source>
        <dbReference type="ARBA" id="ARBA00009437"/>
    </source>
</evidence>
<name>A0A256FRT1_9HYPH</name>
<dbReference type="GO" id="GO:0003700">
    <property type="term" value="F:DNA-binding transcription factor activity"/>
    <property type="evidence" value="ECO:0007669"/>
    <property type="project" value="InterPro"/>
</dbReference>
<dbReference type="InterPro" id="IPR036388">
    <property type="entry name" value="WH-like_DNA-bd_sf"/>
</dbReference>
<dbReference type="EMBL" id="NNRJ01000033">
    <property type="protein sequence ID" value="OYR17575.1"/>
    <property type="molecule type" value="Genomic_DNA"/>
</dbReference>
<dbReference type="Pfam" id="PF00126">
    <property type="entry name" value="HTH_1"/>
    <property type="match status" value="1"/>
</dbReference>
<keyword evidence="2" id="KW-0805">Transcription regulation</keyword>
<dbReference type="SUPFAM" id="SSF53850">
    <property type="entry name" value="Periplasmic binding protein-like II"/>
    <property type="match status" value="1"/>
</dbReference>
<evidence type="ECO:0000256" key="2">
    <source>
        <dbReference type="ARBA" id="ARBA00023015"/>
    </source>
</evidence>
<dbReference type="Proteomes" id="UP000215590">
    <property type="component" value="Unassembled WGS sequence"/>
</dbReference>
<dbReference type="GO" id="GO:0043565">
    <property type="term" value="F:sequence-specific DNA binding"/>
    <property type="evidence" value="ECO:0007669"/>
    <property type="project" value="TreeGrafter"/>
</dbReference>
<feature type="domain" description="HTH lysR-type" evidence="5">
    <location>
        <begin position="3"/>
        <end position="60"/>
    </location>
</feature>
<gene>
    <name evidence="6" type="ORF">CEV31_4375</name>
</gene>
<comment type="similarity">
    <text evidence="1">Belongs to the LysR transcriptional regulatory family.</text>
</comment>
<reference evidence="6 7" key="1">
    <citation type="submission" date="2017-07" db="EMBL/GenBank/DDBJ databases">
        <title>Phylogenetic study on the rhizospheric bacterium Ochrobactrum sp. A44.</title>
        <authorList>
            <person name="Krzyzanowska D.M."/>
            <person name="Ossowicki A."/>
            <person name="Rajewska M."/>
            <person name="Maciag T."/>
            <person name="Kaczynski Z."/>
            <person name="Czerwicka M."/>
            <person name="Jafra S."/>
        </authorList>
    </citation>
    <scope>NUCLEOTIDE SEQUENCE [LARGE SCALE GENOMIC DNA]</scope>
    <source>
        <strain evidence="6 7">DSM 7216</strain>
    </source>
</reference>
<dbReference type="Gene3D" id="3.40.190.290">
    <property type="match status" value="1"/>
</dbReference>
<dbReference type="SUPFAM" id="SSF46785">
    <property type="entry name" value="Winged helix' DNA-binding domain"/>
    <property type="match status" value="1"/>
</dbReference>
<sequence length="301" mass="33049">MKINLRQIEAFRLVFQTGSMTTAANLMFVTQPAISRLIKDLEATTEFTLFKRTGTGLFATQDAVLFYNEVEKSFIGLSHIVSAARTIRAKREQVIHVATTGAFAYQCIPYALTKFRERWPNVRVKLTVTRSSEIMEFVATQQCDIGLTVTPPSPAGIEFEALPSFPVVCVLPIGHFLSRKEIIEPADLVSEPLFLSPLGSLLQQRVARAFVDAGVPMQVVGEFTLGSAICEMVAQGSGVSILDALSASGTGHEKVLTRRFDPAMEFEPKLIFPAGISHSQPMSTLIKEIKARLKAVRSSIE</sequence>
<dbReference type="RefSeq" id="WP_169717356.1">
    <property type="nucleotide sequence ID" value="NZ_JBHEEK010000046.1"/>
</dbReference>
<evidence type="ECO:0000313" key="7">
    <source>
        <dbReference type="Proteomes" id="UP000215590"/>
    </source>
</evidence>